<comment type="caution">
    <text evidence="1">The sequence shown here is derived from an EMBL/GenBank/DDBJ whole genome shotgun (WGS) entry which is preliminary data.</text>
</comment>
<keyword evidence="2" id="KW-1185">Reference proteome</keyword>
<gene>
    <name evidence="1" type="ORF">CVLEPA_LOCUS15104</name>
</gene>
<proteinExistence type="predicted"/>
<accession>A0ABP0FWW3</accession>
<dbReference type="EMBL" id="CAWYQH010000097">
    <property type="protein sequence ID" value="CAK8684101.1"/>
    <property type="molecule type" value="Genomic_DNA"/>
</dbReference>
<evidence type="ECO:0000313" key="2">
    <source>
        <dbReference type="Proteomes" id="UP001642483"/>
    </source>
</evidence>
<protein>
    <submittedName>
        <fullName evidence="1">Uncharacterized protein</fullName>
    </submittedName>
</protein>
<sequence>MSALHWEARRKQAVIDHKIELRRKMLEKTKTADKNGTYDEKIREVAERMSADLATPTSTLLHRSHALLVQMNNDRRDQENAENFYYRKVEQKTPYSAKLKNRYTSINYIQQY</sequence>
<organism evidence="1 2">
    <name type="scientific">Clavelina lepadiformis</name>
    <name type="common">Light-bulb sea squirt</name>
    <name type="synonym">Ascidia lepadiformis</name>
    <dbReference type="NCBI Taxonomy" id="159417"/>
    <lineage>
        <taxon>Eukaryota</taxon>
        <taxon>Metazoa</taxon>
        <taxon>Chordata</taxon>
        <taxon>Tunicata</taxon>
        <taxon>Ascidiacea</taxon>
        <taxon>Aplousobranchia</taxon>
        <taxon>Clavelinidae</taxon>
        <taxon>Clavelina</taxon>
    </lineage>
</organism>
<name>A0ABP0FWW3_CLALP</name>
<evidence type="ECO:0000313" key="1">
    <source>
        <dbReference type="EMBL" id="CAK8684101.1"/>
    </source>
</evidence>
<reference evidence="1 2" key="1">
    <citation type="submission" date="2024-02" db="EMBL/GenBank/DDBJ databases">
        <authorList>
            <person name="Daric V."/>
            <person name="Darras S."/>
        </authorList>
    </citation>
    <scope>NUCLEOTIDE SEQUENCE [LARGE SCALE GENOMIC DNA]</scope>
</reference>
<dbReference type="Proteomes" id="UP001642483">
    <property type="component" value="Unassembled WGS sequence"/>
</dbReference>